<gene>
    <name evidence="9" type="ORF">CcCBS67573_g02575</name>
</gene>
<evidence type="ECO:0000313" key="10">
    <source>
        <dbReference type="Proteomes" id="UP000320333"/>
    </source>
</evidence>
<dbReference type="SUPFAM" id="SSF50729">
    <property type="entry name" value="PH domain-like"/>
    <property type="match status" value="1"/>
</dbReference>
<dbReference type="InterPro" id="IPR023362">
    <property type="entry name" value="PH-BEACH_dom"/>
</dbReference>
<evidence type="ECO:0000313" key="9">
    <source>
        <dbReference type="EMBL" id="TPX76170.1"/>
    </source>
</evidence>
<organism evidence="9 10">
    <name type="scientific">Chytriomyces confervae</name>
    <dbReference type="NCBI Taxonomy" id="246404"/>
    <lineage>
        <taxon>Eukaryota</taxon>
        <taxon>Fungi</taxon>
        <taxon>Fungi incertae sedis</taxon>
        <taxon>Chytridiomycota</taxon>
        <taxon>Chytridiomycota incertae sedis</taxon>
        <taxon>Chytridiomycetes</taxon>
        <taxon>Chytridiales</taxon>
        <taxon>Chytriomycetaceae</taxon>
        <taxon>Chytriomyces</taxon>
    </lineage>
</organism>
<dbReference type="GO" id="GO:0008104">
    <property type="term" value="P:intracellular protein localization"/>
    <property type="evidence" value="ECO:0007669"/>
    <property type="project" value="TreeGrafter"/>
</dbReference>
<keyword evidence="2" id="KW-0677">Repeat</keyword>
<dbReference type="Pfam" id="PF16057">
    <property type="entry name" value="DUF4800"/>
    <property type="match status" value="1"/>
</dbReference>
<evidence type="ECO:0000259" key="7">
    <source>
        <dbReference type="PROSITE" id="PS50197"/>
    </source>
</evidence>
<dbReference type="InterPro" id="IPR019775">
    <property type="entry name" value="WD40_repeat_CS"/>
</dbReference>
<dbReference type="InterPro" id="IPR036322">
    <property type="entry name" value="WD40_repeat_dom_sf"/>
</dbReference>
<dbReference type="Gene3D" id="2.130.10.10">
    <property type="entry name" value="YVTN repeat-like/Quinoprotein amine dehydrogenase"/>
    <property type="match status" value="1"/>
</dbReference>
<dbReference type="CDD" id="cd06071">
    <property type="entry name" value="Beach"/>
    <property type="match status" value="1"/>
</dbReference>
<evidence type="ECO:0000256" key="2">
    <source>
        <dbReference type="ARBA" id="ARBA00022737"/>
    </source>
</evidence>
<dbReference type="SUPFAM" id="SSF49899">
    <property type="entry name" value="Concanavalin A-like lectins/glucanases"/>
    <property type="match status" value="1"/>
</dbReference>
<dbReference type="SMART" id="SM00320">
    <property type="entry name" value="WD40"/>
    <property type="match status" value="2"/>
</dbReference>
<accession>A0A507FKD5</accession>
<dbReference type="PROSITE" id="PS50294">
    <property type="entry name" value="WD_REPEATS_REGION"/>
    <property type="match status" value="1"/>
</dbReference>
<dbReference type="Pfam" id="PF02138">
    <property type="entry name" value="Beach"/>
    <property type="match status" value="1"/>
</dbReference>
<dbReference type="PROSITE" id="PS00678">
    <property type="entry name" value="WD_REPEATS_1"/>
    <property type="match status" value="1"/>
</dbReference>
<dbReference type="Pfam" id="PF14844">
    <property type="entry name" value="PH_BEACH"/>
    <property type="match status" value="1"/>
</dbReference>
<evidence type="ECO:0000256" key="1">
    <source>
        <dbReference type="ARBA" id="ARBA00022574"/>
    </source>
</evidence>
<feature type="region of interest" description="Disordered" evidence="6">
    <location>
        <begin position="1393"/>
        <end position="1414"/>
    </location>
</feature>
<dbReference type="FunFam" id="1.10.1540.10:FF:000001">
    <property type="entry name" value="neurobeachin isoform X1"/>
    <property type="match status" value="1"/>
</dbReference>
<evidence type="ECO:0000256" key="6">
    <source>
        <dbReference type="SAM" id="MobiDB-lite"/>
    </source>
</evidence>
<keyword evidence="10" id="KW-1185">Reference proteome</keyword>
<evidence type="ECO:0000259" key="8">
    <source>
        <dbReference type="PROSITE" id="PS51783"/>
    </source>
</evidence>
<dbReference type="PANTHER" id="PTHR13743">
    <property type="entry name" value="BEIGE/BEACH-RELATED"/>
    <property type="match status" value="1"/>
</dbReference>
<feature type="repeat" description="WD" evidence="5">
    <location>
        <begin position="3164"/>
        <end position="3197"/>
    </location>
</feature>
<name>A0A507FKD5_9FUNG</name>
<feature type="repeat" description="WD" evidence="5">
    <location>
        <begin position="3214"/>
        <end position="3255"/>
    </location>
</feature>
<sequence>MDAVDASKEFVELVLSRQGEHRSTSPPLSVGSNSAIGFLEAVLVREGGTEQQAQAQANRSSSAFAFIKQRTSAFSLRSAFSFSATSPLQQQTPPADASPPSTVLPNRHPIYSVPTISSVSADFDAHVMRLKSLLETQIYSDKMCICLKDVHAFVACFEIVARLDENLDVLVQSGAVATLLKLLALFPEYKCHPEDQSLAQILLTLWRDTICTSLTIILRAISNTSASKWLQWIQTGSLSQPASLATPLNPKSSNPAVLAAAAGIDPTALFTTLIHILQAIPDDLDAPGFRNLYANIAFHCIISIGCLIVDNISLQAILLTDSNVLNLIATAIPHKFPFIHVSNETQSNASTMSEVQSGDTFKEIMDAYFVNFHACYLVLYLSLVSPPGSASLENTAKRTLSDVASLNIVEFVTRLSNFYETGSLSSSVKQSEQSAAYMKQFEKEFEFTLDLFDARTANSQADGQYAGPGNKSHSAAAAWESSVEDAVLMVSGGAERMDGGVFDSPIPLKTALGLLVGACDPKLWVLGSRIGGSHGSNEMDDLEVVTNDKDVMERVGCILRALFESACAKVESVVLKVGVVRFLGALLEIKHIPVSLVHQGSGEAEAARLHTRRTAIFAVLDQIGAWQILLGSHFHGHSNPFVKYEAVRFMMQAAILPDTSNSGLLLALLNIVADSNKGSQRLFAIRMLSSACQFGKPVFHKTVDSLIKLDFLHSLASLTQPPVSPPSETKSSTSVSVTAIQQEWIDVCKLFVAFLDLVSRGSLLAAIYLSSNDTVRTFLVDSIALVASYECTTPPEIISLARRCFFSVTGTLLSASDKQYRKASLQANSDTSTSISTWISYYTSRFITSPVREMTSVDSLNVNLRLLKGFRDIVKLFGSGSIERGRVRSRLVDAKVIEFCCALCSSVPGVSRESSAQTTDKGPTASVENPSDESIPTVASNSVLTEEECMARTYVHSLMMTMASLLTGSILANRCFGQISGVKEMKYRLFEQRSTNADCACEIWPGFLNHVFGLLVPKLMRPLLSEDTYIYYSSDVGDNLVSVTTDVVIRNLSVLESLVGLYQACDNSLRLWMLEYLEKLAGGHEMNRVLMTQAGLVGLILRKVLPHVEGIDQLERFIKLFEIVANYSISVAEAKCLFKSLRHYQNSPSTSTGMPIRARSMSLTRSRSQSISSLQTPPRTSRRPSASLFDSHGPNGQRLPFYYDVLLKSILKLFQRHEPDLDMFYFSGRNSGLVLPEFEKWPVSGNGYTFSCWIKMQEYPAAAQGAATNSNNAAGIVLWSMRTVGGNGVELKITNRALGFHVYKNGQESSLFVNDISLIAKRWYLINVCHAGPKLPWFNDPDATLYINGFSRASGKLPYPDVLSHAVNRIGASGIISTLLATSPNSSKRGFVGNQGISSDSIPDIGESPASATSTSMSGCAQSFCGQMTSVYLMEDVLSLPQVEALYGLGPGHCTQFKAEDLSSYPEVGKTLFDGSLNSRIILQFYPTAIQQGSVSFACYDIGPRHIGEADMREVMACSSKCLQTSIHAFGGIQVLFPLLTHLNYPIEVIPSIGSGKMTVSAETGTDTANIVRNARLVCFLQITGLLLGSDFMHMEKFAEIQGPKIMSLMLQQDIGFVNMKSLDAVMALGKIASETSMLAPNIAAPGSLLGSLASDIEDSLVFDYRVWAFAEASVQLEHSEFLNQYLLAKNDTLRAKYGVSFLLDTLEKYYWVTPPDYLSSELTSKLLAARGDFSTLSKIRESMFNCISTLVTRGGGLRPDECHRLVLSLWTGGHDSAHVLDLLDFLIDTSLGFASNGVLETFLANSCAIEVLMNLLFRSNLEQIRVSVLKLMLVMLKSSRTPDKWKRKLRLEELPGNFNSGAVSCREVGATVASNLSQFYFSRHVYLCFLQLAIEEQLLDWHSDRVIFQLSDLPTVSISNGTYLVSILQLLADARYTSTIESQQLISSVLEDVLLIVGKSPANSEQLRKIYGWQILLLELIVVDPNVAGNSRAITERSQVLSPVAESPAIVGTPAIENLPLSEAVPELVLEIFSICLLDGFVSDRRVWRSVEESLALIWLSKKCGGMHNGVSMIGLLLRSLMTKIRAELSSGDADMFSGNTLENVYHLVSLTEEYLFSYNDLYDELLNEVQDYEAQKISENSGSTSFFESIGTTILATKKDRQTIDVQMAYPFHDNRKLAEECVHLIASLLDFGISHVTLADTLDKAHTRPGGLPRIQLRLLLNAISTGNHEVWSTVLPHFVALFEKHSDFGGDENSKVQIGSVFSQLTDSYKASIQESNSSHDSSSLPATQAIFPLFAIAIHQWYEYLLSIWNEGDPSTLTREFIEEIESNSQNFAAFVTSTAWSLLYEKHFFIASRTVEEEELAYAGLLKKRYAKVTKPYVQKAAKHEILSNKLKSGLESHLGVLRTRREGEFNTSVPETLVLEESDRRLTSRRWLSIYHGMTQERGIWLPKLSGGIDSQGCLLAMGGPKWKLDRTENHLRMHQRLIPNFEFDDHKDASNKRDRTSKLDSEKNSMENLLDSQDSTTNSRKTNLEKLKTHYKSDERRQSVVHQSEEHLADDWDIVAGSDENLATAAGKPICVFDCEMILLMTAVKGRLELSDSNITFFSDLRTSAAGMNDADQKILALVAESEVLLRERRWPISKLREAYFRRCQLRNSAIEFFFVDGSNCFFNFKGSKPKLSLLSHIVRLRPPNLKIADPRNPVEMIAKSDVTERWQRHEISNFEYLMHLNTVSGRTNNDLTQYPVFPWIITDYKSDKLDLQDPSIYRDLSKPIGALDPARLQNYLQNYENFEDPSGETKKLMYGTHYSSSAAVLFYMLRVEPFASLHIALQGGKFDHSDRQFDSLESCWKSVLTGSGDVKELIPEFFYMPEFLINENGFDLGVKQTGARVNDVILPPWADSPEEFVRIHRMALEGDYVSAHLHEWIDLIWGYKQTGPESVTAHNVFHYLTYEGAVNIDHIQDPMERASIEAQINNFGQTPMQLFKLPHPSRLNKQDFYKPNIFASKQLETAFSVSARSGPVPSGSVVGSMPFISTASVASDANANRKPVGHSASVMKSFLGQHDRDKMITIDSNMTVGIHRYICTSSNAEQPFIFEADDTSIARRRLPCYLAANVTVSRNLFAHTKDMRHLFTGGHWDSSFQVVLLDAGANSAPKTVDTIYGHHDIVTCVAISEDGTALVTGSRDTTVIAWEITHSGTDVVVKQNTRRVFYGHDDEVSCVAVHTEQDLVVSGSLDGTCIVHALGTSQYIRTIKPSALTSAIGTSSFMISKILLSKAGLIVHSEELGSLLIDRASRTEAAAASSTPGGEESIDDLGLGERRRSARVSGSGGNGNSGGFKSSSKCSYLEVFSVNGKLLSSRRFASVVLDDFWASREGGEMFLTMYEQPFAVGDVADSGLLVELVRCHDLKTVFKQRVSGSSDRRGRGGAAADRKENHTSLHISADQRCLLVGYSADQVLVFIADR</sequence>
<comment type="function">
    <text evidence="3">May be involved in protein sorting and cell wall formation.</text>
</comment>
<dbReference type="CDD" id="cd01201">
    <property type="entry name" value="PH_BEACH"/>
    <property type="match status" value="1"/>
</dbReference>
<feature type="region of interest" description="Disordered" evidence="6">
    <location>
        <begin position="912"/>
        <end position="937"/>
    </location>
</feature>
<feature type="compositionally biased region" description="Basic and acidic residues" evidence="6">
    <location>
        <begin position="2497"/>
        <end position="2517"/>
    </location>
</feature>
<keyword evidence="1 5" id="KW-0853">WD repeat</keyword>
<feature type="domain" description="BEACH-type PH" evidence="8">
    <location>
        <begin position="2576"/>
        <end position="2691"/>
    </location>
</feature>
<evidence type="ECO:0000256" key="5">
    <source>
        <dbReference type="PROSITE-ProRule" id="PRU00221"/>
    </source>
</evidence>
<dbReference type="PROSITE" id="PS50197">
    <property type="entry name" value="BEACH"/>
    <property type="match status" value="1"/>
</dbReference>
<dbReference type="Pfam" id="PF20426">
    <property type="entry name" value="NBCH_WD40"/>
    <property type="match status" value="1"/>
</dbReference>
<dbReference type="PROSITE" id="PS51783">
    <property type="entry name" value="PH_BEACH"/>
    <property type="match status" value="1"/>
</dbReference>
<feature type="compositionally biased region" description="Low complexity" evidence="6">
    <location>
        <begin position="1163"/>
        <end position="1176"/>
    </location>
</feature>
<proteinExistence type="predicted"/>
<dbReference type="Gene3D" id="2.60.120.200">
    <property type="match status" value="1"/>
</dbReference>
<dbReference type="PANTHER" id="PTHR13743:SF112">
    <property type="entry name" value="BEACH DOMAIN-CONTAINING PROTEIN"/>
    <property type="match status" value="1"/>
</dbReference>
<dbReference type="InterPro" id="IPR013320">
    <property type="entry name" value="ConA-like_dom_sf"/>
</dbReference>
<dbReference type="InterPro" id="IPR046851">
    <property type="entry name" value="NBCH_WD40"/>
</dbReference>
<evidence type="ECO:0000256" key="3">
    <source>
        <dbReference type="ARBA" id="ARBA00054699"/>
    </source>
</evidence>
<feature type="domain" description="BEACH" evidence="7">
    <location>
        <begin position="2704"/>
        <end position="2995"/>
    </location>
</feature>
<reference evidence="9 10" key="1">
    <citation type="journal article" date="2019" name="Sci. Rep.">
        <title>Comparative genomics of chytrid fungi reveal insights into the obligate biotrophic and pathogenic lifestyle of Synchytrium endobioticum.</title>
        <authorList>
            <person name="van de Vossenberg B.T.L.H."/>
            <person name="Warris S."/>
            <person name="Nguyen H.D.T."/>
            <person name="van Gent-Pelzer M.P.E."/>
            <person name="Joly D.L."/>
            <person name="van de Geest H.C."/>
            <person name="Bonants P.J.M."/>
            <person name="Smith D.S."/>
            <person name="Levesque C.A."/>
            <person name="van der Lee T.A.J."/>
        </authorList>
    </citation>
    <scope>NUCLEOTIDE SEQUENCE [LARGE SCALE GENOMIC DNA]</scope>
    <source>
        <strain evidence="9 10">CBS 675.73</strain>
    </source>
</reference>
<dbReference type="SUPFAM" id="SSF81837">
    <property type="entry name" value="BEACH domain"/>
    <property type="match status" value="1"/>
</dbReference>
<dbReference type="InterPro" id="IPR011993">
    <property type="entry name" value="PH-like_dom_sf"/>
</dbReference>
<feature type="compositionally biased region" description="Polar residues" evidence="6">
    <location>
        <begin position="2518"/>
        <end position="2533"/>
    </location>
</feature>
<dbReference type="Gene3D" id="2.30.29.30">
    <property type="entry name" value="Pleckstrin-homology domain (PH domain)/Phosphotyrosine-binding domain (PTB)"/>
    <property type="match status" value="1"/>
</dbReference>
<dbReference type="SMART" id="SM01026">
    <property type="entry name" value="Beach"/>
    <property type="match status" value="1"/>
</dbReference>
<feature type="region of interest" description="Disordered" evidence="6">
    <location>
        <begin position="1163"/>
        <end position="1192"/>
    </location>
</feature>
<dbReference type="InterPro" id="IPR050865">
    <property type="entry name" value="BEACH_Domain"/>
</dbReference>
<protein>
    <recommendedName>
        <fullName evidence="4">Beige protein homolog 1</fullName>
    </recommendedName>
</protein>
<dbReference type="OrthoDB" id="26681at2759"/>
<dbReference type="InterPro" id="IPR036372">
    <property type="entry name" value="BEACH_dom_sf"/>
</dbReference>
<dbReference type="EMBL" id="QEAP01000055">
    <property type="protein sequence ID" value="TPX76170.1"/>
    <property type="molecule type" value="Genomic_DNA"/>
</dbReference>
<comment type="caution">
    <text evidence="9">The sequence shown here is derived from an EMBL/GenBank/DDBJ whole genome shotgun (WGS) entry which is preliminary data.</text>
</comment>
<dbReference type="InterPro" id="IPR000409">
    <property type="entry name" value="BEACH_dom"/>
</dbReference>
<feature type="region of interest" description="Disordered" evidence="6">
    <location>
        <begin position="2497"/>
        <end position="2534"/>
    </location>
</feature>
<dbReference type="InterPro" id="IPR015943">
    <property type="entry name" value="WD40/YVTN_repeat-like_dom_sf"/>
</dbReference>
<dbReference type="InterPro" id="IPR031570">
    <property type="entry name" value="NBEA/BDCP_DUF4704"/>
</dbReference>
<dbReference type="GO" id="GO:0019901">
    <property type="term" value="F:protein kinase binding"/>
    <property type="evidence" value="ECO:0007669"/>
    <property type="project" value="TreeGrafter"/>
</dbReference>
<dbReference type="SUPFAM" id="SSF50978">
    <property type="entry name" value="WD40 repeat-like"/>
    <property type="match status" value="1"/>
</dbReference>
<dbReference type="PROSITE" id="PS50082">
    <property type="entry name" value="WD_REPEATS_2"/>
    <property type="match status" value="2"/>
</dbReference>
<dbReference type="GO" id="GO:0016020">
    <property type="term" value="C:membrane"/>
    <property type="evidence" value="ECO:0007669"/>
    <property type="project" value="TreeGrafter"/>
</dbReference>
<dbReference type="STRING" id="246404.A0A507FKD5"/>
<dbReference type="Gene3D" id="1.10.1540.10">
    <property type="entry name" value="BEACH domain"/>
    <property type="match status" value="1"/>
</dbReference>
<dbReference type="Pfam" id="PF15787">
    <property type="entry name" value="DUF4704"/>
    <property type="match status" value="1"/>
</dbReference>
<dbReference type="Proteomes" id="UP000320333">
    <property type="component" value="Unassembled WGS sequence"/>
</dbReference>
<dbReference type="InterPro" id="IPR001680">
    <property type="entry name" value="WD40_rpt"/>
</dbReference>
<evidence type="ECO:0000256" key="4">
    <source>
        <dbReference type="ARBA" id="ARBA00073334"/>
    </source>
</evidence>
<dbReference type="GO" id="GO:0005829">
    <property type="term" value="C:cytosol"/>
    <property type="evidence" value="ECO:0007669"/>
    <property type="project" value="TreeGrafter"/>
</dbReference>